<dbReference type="Proteomes" id="UP001634007">
    <property type="component" value="Unassembled WGS sequence"/>
</dbReference>
<feature type="compositionally biased region" description="Basic and acidic residues" evidence="1">
    <location>
        <begin position="11"/>
        <end position="21"/>
    </location>
</feature>
<proteinExistence type="predicted"/>
<evidence type="ECO:0000256" key="1">
    <source>
        <dbReference type="SAM" id="MobiDB-lite"/>
    </source>
</evidence>
<gene>
    <name evidence="2" type="ORF">ACJRO7_000767</name>
</gene>
<comment type="caution">
    <text evidence="2">The sequence shown here is derived from an EMBL/GenBank/DDBJ whole genome shotgun (WGS) entry which is preliminary data.</text>
</comment>
<evidence type="ECO:0000313" key="3">
    <source>
        <dbReference type="Proteomes" id="UP001634007"/>
    </source>
</evidence>
<evidence type="ECO:0000313" key="2">
    <source>
        <dbReference type="EMBL" id="KAL3753421.1"/>
    </source>
</evidence>
<protein>
    <submittedName>
        <fullName evidence="2">Uncharacterized protein</fullName>
    </submittedName>
</protein>
<accession>A0ABD3LNQ0</accession>
<organism evidence="2 3">
    <name type="scientific">Eucalyptus globulus</name>
    <name type="common">Tasmanian blue gum</name>
    <dbReference type="NCBI Taxonomy" id="34317"/>
    <lineage>
        <taxon>Eukaryota</taxon>
        <taxon>Viridiplantae</taxon>
        <taxon>Streptophyta</taxon>
        <taxon>Embryophyta</taxon>
        <taxon>Tracheophyta</taxon>
        <taxon>Spermatophyta</taxon>
        <taxon>Magnoliopsida</taxon>
        <taxon>eudicotyledons</taxon>
        <taxon>Gunneridae</taxon>
        <taxon>Pentapetalae</taxon>
        <taxon>rosids</taxon>
        <taxon>malvids</taxon>
        <taxon>Myrtales</taxon>
        <taxon>Myrtaceae</taxon>
        <taxon>Myrtoideae</taxon>
        <taxon>Eucalypteae</taxon>
        <taxon>Eucalyptus</taxon>
    </lineage>
</organism>
<keyword evidence="3" id="KW-1185">Reference proteome</keyword>
<dbReference type="EMBL" id="JBJKBG010000001">
    <property type="protein sequence ID" value="KAL3753421.1"/>
    <property type="molecule type" value="Genomic_DNA"/>
</dbReference>
<reference evidence="2 3" key="1">
    <citation type="submission" date="2024-11" db="EMBL/GenBank/DDBJ databases">
        <title>Chromosome-level genome assembly of Eucalyptus globulus Labill. provides insights into its genome evolution.</title>
        <authorList>
            <person name="Li X."/>
        </authorList>
    </citation>
    <scope>NUCLEOTIDE SEQUENCE [LARGE SCALE GENOMIC DNA]</scope>
    <source>
        <strain evidence="2">CL2024</strain>
        <tissue evidence="2">Fresh tender leaves</tissue>
    </source>
</reference>
<dbReference type="AlphaFoldDB" id="A0ABD3LNQ0"/>
<name>A0ABD3LNQ0_EUCGL</name>
<feature type="region of interest" description="Disordered" evidence="1">
    <location>
        <begin position="1"/>
        <end position="21"/>
    </location>
</feature>
<sequence>MPRVDSINGRDGGERKLPNCRERKGEIAARFPVLPPYEELADDRNAPRRRPPFEIWRSPPRRRHCESASGARGRPVNSLRLAARSRRALLRRGGTGAEEDLLGFRN</sequence>